<dbReference type="STRING" id="1798391.A2968_07125"/>
<comment type="caution">
    <text evidence="9">The sequence shown here is derived from an EMBL/GenBank/DDBJ whole genome shotgun (WGS) entry which is preliminary data.</text>
</comment>
<dbReference type="EMBL" id="MFJU01000017">
    <property type="protein sequence ID" value="OGG36301.1"/>
    <property type="molecule type" value="Genomic_DNA"/>
</dbReference>
<evidence type="ECO:0000256" key="1">
    <source>
        <dbReference type="ARBA" id="ARBA00004651"/>
    </source>
</evidence>
<feature type="transmembrane region" description="Helical" evidence="8">
    <location>
        <begin position="356"/>
        <end position="373"/>
    </location>
</feature>
<evidence type="ECO:0000256" key="3">
    <source>
        <dbReference type="ARBA" id="ARBA00022679"/>
    </source>
</evidence>
<sequence>MRRSIILIFSVLLFCLSLGQLFYGLSKHISSPFVDFEVYYRAGRFFLSGLNPYSTAFPPMPLNYPPSSLPIFALWSLLSYPDAQLILTATSFFFFLFSAVLLMQRLKIHKALILLVSALLLQAFPTKFTLVLGQVNLILFSLLIFAFLSNWHGRKIFAGLLWGLASGIKLTPLSLGIYFFIRKDWWTLISGILTFFFLNLASFSLIPGSLSYYFTRLPILITLSQPPDSYSNQSLKIFFQRLSLPLPDLLAAAVILLLIFFTVKNYLRQQSAFAKKEAGLFNDLSFYSRLLILSVISQSVAWQHHFVLTFPAAIAASIHIYRTKNVPLSLLTLLSALLLGMHFPDLSRPWTANPLLFSHTTLGSILLFFILTFKL</sequence>
<dbReference type="Pfam" id="PF09594">
    <property type="entry name" value="GT87"/>
    <property type="match status" value="1"/>
</dbReference>
<comment type="subcellular location">
    <subcellularLocation>
        <location evidence="1">Cell membrane</location>
        <topology evidence="1">Multi-pass membrane protein</topology>
    </subcellularLocation>
</comment>
<gene>
    <name evidence="9" type="ORF">A2968_07125</name>
</gene>
<evidence type="ECO:0000256" key="6">
    <source>
        <dbReference type="ARBA" id="ARBA00023136"/>
    </source>
</evidence>
<evidence type="ECO:0000313" key="9">
    <source>
        <dbReference type="EMBL" id="OGG36301.1"/>
    </source>
</evidence>
<keyword evidence="4 8" id="KW-0812">Transmembrane</keyword>
<reference evidence="9 10" key="1">
    <citation type="journal article" date="2016" name="Nat. Commun.">
        <title>Thousands of microbial genomes shed light on interconnected biogeochemical processes in an aquifer system.</title>
        <authorList>
            <person name="Anantharaman K."/>
            <person name="Brown C.T."/>
            <person name="Hug L.A."/>
            <person name="Sharon I."/>
            <person name="Castelle C.J."/>
            <person name="Probst A.J."/>
            <person name="Thomas B.C."/>
            <person name="Singh A."/>
            <person name="Wilkins M.J."/>
            <person name="Karaoz U."/>
            <person name="Brodie E.L."/>
            <person name="Williams K.H."/>
            <person name="Hubbard S.S."/>
            <person name="Banfield J.F."/>
        </authorList>
    </citation>
    <scope>NUCLEOTIDE SEQUENCE [LARGE SCALE GENOMIC DNA]</scope>
</reference>
<feature type="transmembrane region" description="Helical" evidence="8">
    <location>
        <begin position="328"/>
        <end position="344"/>
    </location>
</feature>
<feature type="transmembrane region" description="Helical" evidence="8">
    <location>
        <begin position="188"/>
        <end position="214"/>
    </location>
</feature>
<dbReference type="Proteomes" id="UP000176228">
    <property type="component" value="Unassembled WGS sequence"/>
</dbReference>
<dbReference type="AlphaFoldDB" id="A0A1F6BHA0"/>
<evidence type="ECO:0000256" key="4">
    <source>
        <dbReference type="ARBA" id="ARBA00022692"/>
    </source>
</evidence>
<name>A0A1F6BHA0_9BACT</name>
<keyword evidence="3" id="KW-0808">Transferase</keyword>
<proteinExistence type="inferred from homology"/>
<evidence type="ECO:0000256" key="5">
    <source>
        <dbReference type="ARBA" id="ARBA00022989"/>
    </source>
</evidence>
<keyword evidence="6 8" id="KW-0472">Membrane</keyword>
<evidence type="ECO:0000256" key="7">
    <source>
        <dbReference type="ARBA" id="ARBA00024033"/>
    </source>
</evidence>
<organism evidence="9 10">
    <name type="scientific">Candidatus Gottesmanbacteria bacterium RIFCSPLOWO2_01_FULL_42_22</name>
    <dbReference type="NCBI Taxonomy" id="1798391"/>
    <lineage>
        <taxon>Bacteria</taxon>
        <taxon>Candidatus Gottesmaniibacteriota</taxon>
    </lineage>
</organism>
<keyword evidence="5 8" id="KW-1133">Transmembrane helix</keyword>
<protein>
    <recommendedName>
        <fullName evidence="11">Glycosyltransferase RgtA/B/C/D-like domain-containing protein</fullName>
    </recommendedName>
</protein>
<feature type="transmembrane region" description="Helical" evidence="8">
    <location>
        <begin position="160"/>
        <end position="181"/>
    </location>
</feature>
<keyword evidence="2" id="KW-1003">Cell membrane</keyword>
<evidence type="ECO:0000256" key="2">
    <source>
        <dbReference type="ARBA" id="ARBA00022475"/>
    </source>
</evidence>
<feature type="transmembrane region" description="Helical" evidence="8">
    <location>
        <begin position="249"/>
        <end position="267"/>
    </location>
</feature>
<dbReference type="GO" id="GO:0005886">
    <property type="term" value="C:plasma membrane"/>
    <property type="evidence" value="ECO:0007669"/>
    <property type="project" value="UniProtKB-SubCell"/>
</dbReference>
<dbReference type="GO" id="GO:0016758">
    <property type="term" value="F:hexosyltransferase activity"/>
    <property type="evidence" value="ECO:0007669"/>
    <property type="project" value="InterPro"/>
</dbReference>
<comment type="similarity">
    <text evidence="7">Belongs to the glycosyltransferase 87 family.</text>
</comment>
<evidence type="ECO:0000256" key="8">
    <source>
        <dbReference type="SAM" id="Phobius"/>
    </source>
</evidence>
<evidence type="ECO:0008006" key="11">
    <source>
        <dbReference type="Google" id="ProtNLM"/>
    </source>
</evidence>
<dbReference type="InterPro" id="IPR018584">
    <property type="entry name" value="GT87"/>
</dbReference>
<evidence type="ECO:0000313" key="10">
    <source>
        <dbReference type="Proteomes" id="UP000176228"/>
    </source>
</evidence>
<accession>A0A1F6BHA0</accession>
<feature type="transmembrane region" description="Helical" evidence="8">
    <location>
        <begin position="124"/>
        <end position="148"/>
    </location>
</feature>
<feature type="transmembrane region" description="Helical" evidence="8">
    <location>
        <begin position="83"/>
        <end position="103"/>
    </location>
</feature>